<dbReference type="EMBL" id="KI926027">
    <property type="protein sequence ID" value="ETW44372.1"/>
    <property type="molecule type" value="Genomic_DNA"/>
</dbReference>
<keyword evidence="6" id="KW-0653">Protein transport</keyword>
<keyword evidence="5" id="KW-0677">Repeat</keyword>
<dbReference type="InterPro" id="IPR041653">
    <property type="entry name" value="Importin_rep_4"/>
</dbReference>
<evidence type="ECO:0008006" key="13">
    <source>
        <dbReference type="Google" id="ProtNLM"/>
    </source>
</evidence>
<dbReference type="Pfam" id="PF18808">
    <property type="entry name" value="Importin_rep_4"/>
    <property type="match status" value="1"/>
</dbReference>
<evidence type="ECO:0000256" key="3">
    <source>
        <dbReference type="ARBA" id="ARBA00022448"/>
    </source>
</evidence>
<dbReference type="InterPro" id="IPR057672">
    <property type="entry name" value="TPR_IPO4/5"/>
</dbReference>
<dbReference type="GO" id="GO:0005634">
    <property type="term" value="C:nucleus"/>
    <property type="evidence" value="ECO:0007669"/>
    <property type="project" value="UniProtKB-SubCell"/>
</dbReference>
<dbReference type="SUPFAM" id="SSF48371">
    <property type="entry name" value="ARM repeat"/>
    <property type="match status" value="2"/>
</dbReference>
<evidence type="ECO:0000256" key="8">
    <source>
        <dbReference type="ARBA" id="ARBA00023242"/>
    </source>
</evidence>
<dbReference type="InterPro" id="IPR040122">
    <property type="entry name" value="Importin_beta"/>
</dbReference>
<keyword evidence="4" id="KW-0963">Cytoplasm</keyword>
<feature type="domain" description="IPO4/5-like TPR repeats" evidence="10">
    <location>
        <begin position="128"/>
        <end position="288"/>
    </location>
</feature>
<evidence type="ECO:0000256" key="5">
    <source>
        <dbReference type="ARBA" id="ARBA00022737"/>
    </source>
</evidence>
<dbReference type="AlphaFoldDB" id="W4ILN8"/>
<evidence type="ECO:0000313" key="12">
    <source>
        <dbReference type="Proteomes" id="UP000019114"/>
    </source>
</evidence>
<protein>
    <recommendedName>
        <fullName evidence="13">Karyopherin beta</fullName>
    </recommendedName>
</protein>
<dbReference type="GO" id="GO:0006606">
    <property type="term" value="P:protein import into nucleus"/>
    <property type="evidence" value="ECO:0007669"/>
    <property type="project" value="InterPro"/>
</dbReference>
<keyword evidence="7" id="KW-0007">Acetylation</keyword>
<dbReference type="InterPro" id="IPR011989">
    <property type="entry name" value="ARM-like"/>
</dbReference>
<dbReference type="InterPro" id="IPR016024">
    <property type="entry name" value="ARM-type_fold"/>
</dbReference>
<dbReference type="Pfam" id="PF02985">
    <property type="entry name" value="HEAT"/>
    <property type="match status" value="1"/>
</dbReference>
<reference evidence="11 12" key="1">
    <citation type="submission" date="2013-02" db="EMBL/GenBank/DDBJ databases">
        <title>The Genome Annotation of Plasmodium falciparum NF135/5.C10.</title>
        <authorList>
            <consortium name="The Broad Institute Genome Sequencing Platform"/>
            <consortium name="The Broad Institute Genome Sequencing Center for Infectious Disease"/>
            <person name="Neafsey D."/>
            <person name="Hoffman S."/>
            <person name="Volkman S."/>
            <person name="Rosenthal P."/>
            <person name="Walker B."/>
            <person name="Young S.K."/>
            <person name="Zeng Q."/>
            <person name="Gargeya S."/>
            <person name="Fitzgerald M."/>
            <person name="Haas B."/>
            <person name="Abouelleil A."/>
            <person name="Allen A.W."/>
            <person name="Alvarado L."/>
            <person name="Arachchi H.M."/>
            <person name="Berlin A.M."/>
            <person name="Chapman S.B."/>
            <person name="Gainer-Dewar J."/>
            <person name="Goldberg J."/>
            <person name="Griggs A."/>
            <person name="Gujja S."/>
            <person name="Hansen M."/>
            <person name="Howarth C."/>
            <person name="Imamovic A."/>
            <person name="Ireland A."/>
            <person name="Larimer J."/>
            <person name="McCowan C."/>
            <person name="Murphy C."/>
            <person name="Pearson M."/>
            <person name="Poon T.W."/>
            <person name="Priest M."/>
            <person name="Roberts A."/>
            <person name="Saif S."/>
            <person name="Shea T."/>
            <person name="Sisk P."/>
            <person name="Sykes S."/>
            <person name="Wortman J."/>
            <person name="Nusbaum C."/>
            <person name="Birren B."/>
        </authorList>
    </citation>
    <scope>NUCLEOTIDE SEQUENCE [LARGE SCALE GENOMIC DNA]</scope>
    <source>
        <strain evidence="11 12">NF135/5.C10</strain>
    </source>
</reference>
<feature type="non-terminal residue" evidence="11">
    <location>
        <position position="1"/>
    </location>
</feature>
<dbReference type="Proteomes" id="UP000019114">
    <property type="component" value="Unassembled WGS sequence"/>
</dbReference>
<dbReference type="Gene3D" id="1.25.10.10">
    <property type="entry name" value="Leucine-rich Repeat Variant"/>
    <property type="match status" value="1"/>
</dbReference>
<evidence type="ECO:0000256" key="7">
    <source>
        <dbReference type="ARBA" id="ARBA00022990"/>
    </source>
</evidence>
<sequence length="1132" mass="128478">IKKKKKKELMDKIVEVIEGLSSSESHIRNECENTLNYYKKNDLNNTVLSILKLLKTHKDSQVRLQCAILIRNIFRVYIKSTHVDVEEKEKNENSIGNAEEENYWVLLPDNLKNIVKSELISNIGTETDKMVRSNICNNIIDLSSKLLLHNQWPELLSVTFEFCNSNNVDVLISGYKILGGILSCIPDELDGKQEIISSICMKGLNSSNVQVRGECINLISCIVEDNSSSLVKSVHGCIPLILQSLSLMAKNSSSDIAVLEECEKVLQSIGKMIDYNAKFFTKHITSLCDILFSICMKDENELNYDFDNSLKSLSIEALVTIPERRPKMALSVPHFVDKIIHLSMLFMLDINNDCFNEWMNSIKEGKDDSQELYDIGEESLDRVGKAFSELEEAEFIHILFNKVSEFLMKNTWEHKYVGIMAIAQTIEYLPEDEIEEQLEHVIKMLLQILVDQDVRVRYAACQAIGQISLDHQPYVQKEFFSEILSALINTMNDVHLRVQSHATAAFVNYAEELDKMALLPYADIIIDILLQKLNSSNYLLVREQAVTAIAVIAGVIEEDFLKYYSTVVPMMKDIIQKAVSEEERTCRGKAIECISIIGLSVGKDIFIEDAKECMNALLQISSTKMDPDDTVKEYIQEAIGRICRALGNDFYPYLSSIVPTILSVLSVLPKPLTDDEEDLTITMVSNGQYVGLKTSLLEDQEKALDLLIIIIEVLKENYKDYIQATATAVLPMLNYELSDEIKQKALTAVSELIESARILSEKTDNDKSMLLAILTAAAEKVLKSLLETKLDDNYEYILDVMIIESHGLYMCLQKAGSNVLPENTLKLFFNQIFALLQYSTDRRVVYNQKKNNDDVDEDELLIIDREEELEQNYRTNLLDILGVLIKYHPTQFLNTCCELCIGFINNYMNSPNSEDVALALYVCDDLLEFLQEKSVNLWDFFMNPLLLNINHADDKVKQAACYGVIQATKIEAFGKYANIAVEYLLKLVHESTSNKKPKEYISAIDNAIAALGDVVLMHTSKFNNAEDLIKVWLNHLPIKEDDAEGRRVHKNLIDLVSQNHPLLFGKDNSNTAKIIEIFLTIYETDFSDTDCNKKISTLINSLDKSYLNNLASSTLSHKQAKKLNNILNPNRK</sequence>
<dbReference type="Pfam" id="PF25574">
    <property type="entry name" value="TPR_IMB1"/>
    <property type="match status" value="1"/>
</dbReference>
<keyword evidence="3" id="KW-0813">Transport</keyword>
<organism evidence="11 12">
    <name type="scientific">Plasmodium falciparum NF135/5.C10</name>
    <dbReference type="NCBI Taxonomy" id="1036726"/>
    <lineage>
        <taxon>Eukaryota</taxon>
        <taxon>Sar</taxon>
        <taxon>Alveolata</taxon>
        <taxon>Apicomplexa</taxon>
        <taxon>Aconoidasida</taxon>
        <taxon>Haemosporida</taxon>
        <taxon>Plasmodiidae</taxon>
        <taxon>Plasmodium</taxon>
        <taxon>Plasmodium (Laverania)</taxon>
    </lineage>
</organism>
<evidence type="ECO:0000256" key="2">
    <source>
        <dbReference type="ARBA" id="ARBA00004496"/>
    </source>
</evidence>
<dbReference type="Pfam" id="PF25780">
    <property type="entry name" value="TPR_IPO5"/>
    <property type="match status" value="1"/>
</dbReference>
<dbReference type="InterPro" id="IPR058584">
    <property type="entry name" value="IMB1_TNPO1-like_TPR"/>
</dbReference>
<evidence type="ECO:0000259" key="9">
    <source>
        <dbReference type="Pfam" id="PF25574"/>
    </source>
</evidence>
<comment type="subcellular location">
    <subcellularLocation>
        <location evidence="2">Cytoplasm</location>
    </subcellularLocation>
    <subcellularLocation>
        <location evidence="1">Nucleus</location>
    </subcellularLocation>
</comment>
<dbReference type="InterPro" id="IPR041389">
    <property type="entry name" value="Importin_rep_6"/>
</dbReference>
<dbReference type="GO" id="GO:0005737">
    <property type="term" value="C:cytoplasm"/>
    <property type="evidence" value="ECO:0007669"/>
    <property type="project" value="UniProtKB-SubCell"/>
</dbReference>
<reference evidence="11 12" key="2">
    <citation type="submission" date="2013-02" db="EMBL/GenBank/DDBJ databases">
        <title>The Genome Sequence of Plasmodium falciparum NF135/5.C10.</title>
        <authorList>
            <consortium name="The Broad Institute Genome Sequencing Platform"/>
            <consortium name="The Broad Institute Genome Sequencing Center for Infectious Disease"/>
            <person name="Neafsey D."/>
            <person name="Cheeseman I."/>
            <person name="Volkman S."/>
            <person name="Adams J."/>
            <person name="Walker B."/>
            <person name="Young S.K."/>
            <person name="Zeng Q."/>
            <person name="Gargeya S."/>
            <person name="Fitzgerald M."/>
            <person name="Haas B."/>
            <person name="Abouelleil A."/>
            <person name="Alvarado L."/>
            <person name="Arachchi H.M."/>
            <person name="Berlin A.M."/>
            <person name="Chapman S.B."/>
            <person name="Dewar J."/>
            <person name="Goldberg J."/>
            <person name="Griggs A."/>
            <person name="Gujja S."/>
            <person name="Hansen M."/>
            <person name="Howarth C."/>
            <person name="Imamovic A."/>
            <person name="Larimer J."/>
            <person name="McCowan C."/>
            <person name="Murphy C."/>
            <person name="Neiman D."/>
            <person name="Pearson M."/>
            <person name="Priest M."/>
            <person name="Roberts A."/>
            <person name="Saif S."/>
            <person name="Shea T."/>
            <person name="Sisk P."/>
            <person name="Sykes S."/>
            <person name="Wortman J."/>
            <person name="Nusbaum C."/>
            <person name="Birren B."/>
        </authorList>
    </citation>
    <scope>NUCLEOTIDE SEQUENCE [LARGE SCALE GENOMIC DNA]</scope>
    <source>
        <strain evidence="11 12">NF135/5.C10</strain>
    </source>
</reference>
<accession>W4ILN8</accession>
<dbReference type="Pfam" id="PF18829">
    <property type="entry name" value="Importin_rep_6"/>
    <property type="match status" value="1"/>
</dbReference>
<gene>
    <name evidence="11" type="ORF">PFNF135_01238</name>
</gene>
<evidence type="ECO:0000256" key="1">
    <source>
        <dbReference type="ARBA" id="ARBA00004123"/>
    </source>
</evidence>
<evidence type="ECO:0000256" key="4">
    <source>
        <dbReference type="ARBA" id="ARBA00022490"/>
    </source>
</evidence>
<proteinExistence type="predicted"/>
<name>W4ILN8_PLAFA</name>
<dbReference type="OrthoDB" id="543373at2759"/>
<evidence type="ECO:0000259" key="10">
    <source>
        <dbReference type="Pfam" id="PF25780"/>
    </source>
</evidence>
<keyword evidence="8" id="KW-0539">Nucleus</keyword>
<evidence type="ECO:0000313" key="11">
    <source>
        <dbReference type="EMBL" id="ETW44372.1"/>
    </source>
</evidence>
<evidence type="ECO:0000256" key="6">
    <source>
        <dbReference type="ARBA" id="ARBA00022927"/>
    </source>
</evidence>
<dbReference type="FunFam" id="1.25.10.10:FF:000455">
    <property type="entry name" value="Karyopherin beta"/>
    <property type="match status" value="1"/>
</dbReference>
<dbReference type="PANTHER" id="PTHR10527">
    <property type="entry name" value="IMPORTIN BETA"/>
    <property type="match status" value="1"/>
</dbReference>
<dbReference type="InterPro" id="IPR000357">
    <property type="entry name" value="HEAT"/>
</dbReference>
<feature type="domain" description="Importin subunit beta-1/Transportin-1-like TPR repeats" evidence="9">
    <location>
        <begin position="499"/>
        <end position="661"/>
    </location>
</feature>